<dbReference type="GO" id="GO:0008970">
    <property type="term" value="F:phospholipase A1 activity"/>
    <property type="evidence" value="ECO:0007669"/>
    <property type="project" value="UniProtKB-EC"/>
</dbReference>
<feature type="domain" description="Ig-like" evidence="36">
    <location>
        <begin position="59"/>
        <end position="171"/>
    </location>
</feature>
<dbReference type="GO" id="GO:0051792">
    <property type="term" value="P:medium-chain fatty acid biosynthetic process"/>
    <property type="evidence" value="ECO:0007669"/>
    <property type="project" value="TreeGrafter"/>
</dbReference>
<evidence type="ECO:0000256" key="26">
    <source>
        <dbReference type="ARBA" id="ARBA00052087"/>
    </source>
</evidence>
<comment type="function">
    <text evidence="32">Phospholipase that may play a role in phospholipids remodeling. May selectively cleave myristate (C14)-containing phosphatidylcholines through its predominant phospholipase 1 activity, cleaving preferentially acyl groups in sn1 position. In parallel, may have a minor phospholipase 2 activity acting on acyl groups in position sn2. In addition to (C14)-containing phosphatidylcholines, may also act on other medium-chain-containing and oxidatively truncated phospholipids.</text>
</comment>
<evidence type="ECO:0000256" key="11">
    <source>
        <dbReference type="ARBA" id="ARBA00023136"/>
    </source>
</evidence>
<comment type="catalytic activity">
    <reaction evidence="21">
        <text>1-tetradecanoyl-2-(4Z,7Z,10Z,13Z,16Z,19Z-docosahexaenoyl)-sn-glycero-3-phosphocholine + H2O = 2-(4Z,7Z,10Z,13Z,16Z,19Z-docosahexaenoyl)-sn-glycero-3-phosphocholine + tetradecanoate + H(+)</text>
        <dbReference type="Rhea" id="RHEA:54400"/>
        <dbReference type="ChEBI" id="CHEBI:15377"/>
        <dbReference type="ChEBI" id="CHEBI:15378"/>
        <dbReference type="ChEBI" id="CHEBI:30807"/>
        <dbReference type="ChEBI" id="CHEBI:76085"/>
        <dbReference type="ChEBI" id="CHEBI:86162"/>
    </reaction>
    <physiologicalReaction direction="left-to-right" evidence="21">
        <dbReference type="Rhea" id="RHEA:54401"/>
    </physiologicalReaction>
</comment>
<reference evidence="37" key="1">
    <citation type="submission" date="2020-03" db="EMBL/GenBank/DDBJ databases">
        <authorList>
            <person name="Weist P."/>
        </authorList>
    </citation>
    <scope>NUCLEOTIDE SEQUENCE</scope>
</reference>
<comment type="catalytic activity">
    <reaction evidence="16">
        <text>1-hexadecanoyl-2-(5-oxopentanoyl)-sn-glycero-3-phosphocholine + H2O = 5-oxopentanoate + 1-hexadecanoyl-sn-glycero-3-phosphocholine + H(+)</text>
        <dbReference type="Rhea" id="RHEA:40483"/>
        <dbReference type="ChEBI" id="CHEBI:15377"/>
        <dbReference type="ChEBI" id="CHEBI:15378"/>
        <dbReference type="ChEBI" id="CHEBI:16120"/>
        <dbReference type="ChEBI" id="CHEBI:72998"/>
        <dbReference type="ChEBI" id="CHEBI:77890"/>
    </reaction>
    <physiologicalReaction direction="left-to-right" evidence="16">
        <dbReference type="Rhea" id="RHEA:40484"/>
    </physiologicalReaction>
</comment>
<evidence type="ECO:0000256" key="22">
    <source>
        <dbReference type="ARBA" id="ARBA00050276"/>
    </source>
</evidence>
<evidence type="ECO:0000256" key="5">
    <source>
        <dbReference type="ARBA" id="ARBA00022487"/>
    </source>
</evidence>
<evidence type="ECO:0000256" key="28">
    <source>
        <dbReference type="ARBA" id="ARBA00052588"/>
    </source>
</evidence>
<dbReference type="InterPro" id="IPR012020">
    <property type="entry name" value="ABHD4"/>
</dbReference>
<comment type="catalytic activity">
    <reaction evidence="15">
        <text>a 1,2-diacyl-sn-glycero-3-phosphocholine + H2O = a 2-acyl-sn-glycero-3-phosphocholine + a fatty acid + H(+)</text>
        <dbReference type="Rhea" id="RHEA:18689"/>
        <dbReference type="ChEBI" id="CHEBI:15377"/>
        <dbReference type="ChEBI" id="CHEBI:15378"/>
        <dbReference type="ChEBI" id="CHEBI:28868"/>
        <dbReference type="ChEBI" id="CHEBI:57643"/>
        <dbReference type="ChEBI" id="CHEBI:57875"/>
        <dbReference type="EC" id="3.1.1.32"/>
    </reaction>
    <physiologicalReaction direction="left-to-right" evidence="15">
        <dbReference type="Rhea" id="RHEA:18690"/>
    </physiologicalReaction>
</comment>
<dbReference type="OrthoDB" id="247542at2759"/>
<dbReference type="Gene3D" id="3.40.50.1820">
    <property type="entry name" value="alpha/beta hydrolase"/>
    <property type="match status" value="1"/>
</dbReference>
<keyword evidence="10" id="KW-0443">Lipid metabolism</keyword>
<comment type="catalytic activity">
    <reaction evidence="27">
        <text>1-tetradecanoyl-2-(9Z,12Z-octadecadienoyl)-sn-glycero-3-phosphocholine + H2O = 2-(9Z,12Z-octadecadienoyl)-sn-glycero-3-phosphocholine + tetradecanoate + H(+)</text>
        <dbReference type="Rhea" id="RHEA:54388"/>
        <dbReference type="ChEBI" id="CHEBI:15377"/>
        <dbReference type="ChEBI" id="CHEBI:15378"/>
        <dbReference type="ChEBI" id="CHEBI:30807"/>
        <dbReference type="ChEBI" id="CHEBI:76084"/>
        <dbReference type="ChEBI" id="CHEBI:86094"/>
    </reaction>
    <physiologicalReaction direction="left-to-right" evidence="27">
        <dbReference type="Rhea" id="RHEA:54389"/>
    </physiologicalReaction>
</comment>
<evidence type="ECO:0000256" key="6">
    <source>
        <dbReference type="ARBA" id="ARBA00022692"/>
    </source>
</evidence>
<comment type="catalytic activity">
    <reaction evidence="26">
        <text>1-octadecanoyl-2-acetyl-sn-glycero-3-phosphocholine + H2O = 1-octadecanoyl-sn-glycero-3-phosphocholine + acetate + H(+)</text>
        <dbReference type="Rhea" id="RHEA:54408"/>
        <dbReference type="ChEBI" id="CHEBI:15377"/>
        <dbReference type="ChEBI" id="CHEBI:15378"/>
        <dbReference type="ChEBI" id="CHEBI:30089"/>
        <dbReference type="ChEBI" id="CHEBI:73858"/>
        <dbReference type="ChEBI" id="CHEBI:75220"/>
    </reaction>
    <physiologicalReaction direction="left-to-right" evidence="26">
        <dbReference type="Rhea" id="RHEA:54409"/>
    </physiologicalReaction>
</comment>
<evidence type="ECO:0000256" key="14">
    <source>
        <dbReference type="ARBA" id="ARBA00023721"/>
    </source>
</evidence>
<dbReference type="AlphaFoldDB" id="A0A9N7URM6"/>
<evidence type="ECO:0000256" key="10">
    <source>
        <dbReference type="ARBA" id="ARBA00023098"/>
    </source>
</evidence>
<comment type="catalytic activity">
    <reaction evidence="17">
        <text>1-hexadecanoyl-2-(9-oxononanoyl)-sn-glycero-3-phosphocholine + H2O = 9-oxononanoate + 1-hexadecanoyl-sn-glycero-3-phosphocholine + H(+)</text>
        <dbReference type="Rhea" id="RHEA:41179"/>
        <dbReference type="ChEBI" id="CHEBI:15377"/>
        <dbReference type="ChEBI" id="CHEBI:15378"/>
        <dbReference type="ChEBI" id="CHEBI:61042"/>
        <dbReference type="ChEBI" id="CHEBI:72998"/>
        <dbReference type="ChEBI" id="CHEBI:77812"/>
    </reaction>
    <physiologicalReaction direction="left-to-right" evidence="17">
        <dbReference type="Rhea" id="RHEA:41180"/>
    </physiologicalReaction>
</comment>
<evidence type="ECO:0000256" key="25">
    <source>
        <dbReference type="ARBA" id="ARBA00051705"/>
    </source>
</evidence>
<evidence type="ECO:0000256" key="15">
    <source>
        <dbReference type="ARBA" id="ARBA00036688"/>
    </source>
</evidence>
<dbReference type="GO" id="GO:0047372">
    <property type="term" value="F:monoacylglycerol lipase activity"/>
    <property type="evidence" value="ECO:0007669"/>
    <property type="project" value="TreeGrafter"/>
</dbReference>
<dbReference type="SUPFAM" id="SSF53474">
    <property type="entry name" value="alpha/beta-Hydrolases"/>
    <property type="match status" value="1"/>
</dbReference>
<evidence type="ECO:0000259" key="36">
    <source>
        <dbReference type="PROSITE" id="PS50835"/>
    </source>
</evidence>
<evidence type="ECO:0000256" key="8">
    <source>
        <dbReference type="ARBA" id="ARBA00022968"/>
    </source>
</evidence>
<feature type="active site" description="Charge relay system" evidence="35">
    <location>
        <position position="205"/>
    </location>
</feature>
<keyword evidence="38" id="KW-1185">Reference proteome</keyword>
<evidence type="ECO:0000256" key="23">
    <source>
        <dbReference type="ARBA" id="ARBA00050674"/>
    </source>
</evidence>
<evidence type="ECO:0000256" key="19">
    <source>
        <dbReference type="ARBA" id="ARBA00050145"/>
    </source>
</evidence>
<evidence type="ECO:0000256" key="24">
    <source>
        <dbReference type="ARBA" id="ARBA00051164"/>
    </source>
</evidence>
<keyword evidence="5" id="KW-0719">Serine esterase</keyword>
<dbReference type="PROSITE" id="PS50835">
    <property type="entry name" value="IG_LIKE"/>
    <property type="match status" value="1"/>
</dbReference>
<gene>
    <name evidence="37" type="ORF">PLEPLA_LOCUS23598</name>
</gene>
<proteinExistence type="inferred from homology"/>
<sequence>MLLSHLDLWRLYWECVSRPSTVFICSITAALYYLWGRQCQTPALVCSEAFSAFLHEHCPVVSERFSPTPWCWGGRFQTLVCSVLKSKPHVTYRNELIRTGDGGQISLDWVDNHASASYPESSTRPTILILPGLAGNSKQPYVLHTISQATRRGYRCVVFNNRGVAGEELLTPRTYCAANTSDLEHVVQHVKGLLPQAPVLGTGVSMGGMLLLNYLGRKRSESGLVAGFTVSVPWDAQKSSVSMEEPLNWLLFNKYLTSVLCGLITRHRKILEKVVDLDHVLKSQSIREFDERFTSLLFGYKSCEDYYVDASPDKKLHNTAVPILCLNAADDPFSPKSTFPLSIVQDLPNVALLLTAHGGHIAFLQGLFPRGENYMERLFSQFVHAAFEHPRDINKACCIK</sequence>
<evidence type="ECO:0000256" key="34">
    <source>
        <dbReference type="ARBA" id="ARBA00082158"/>
    </source>
</evidence>
<evidence type="ECO:0000256" key="21">
    <source>
        <dbReference type="ARBA" id="ARBA00050195"/>
    </source>
</evidence>
<dbReference type="GO" id="GO:0046470">
    <property type="term" value="P:phosphatidylcholine metabolic process"/>
    <property type="evidence" value="ECO:0007669"/>
    <property type="project" value="UniProtKB-ARBA"/>
</dbReference>
<comment type="similarity">
    <text evidence="2">Belongs to the AB hydrolase superfamily. AB hydrolase 4 family.</text>
</comment>
<evidence type="ECO:0000256" key="9">
    <source>
        <dbReference type="ARBA" id="ARBA00022989"/>
    </source>
</evidence>
<evidence type="ECO:0000256" key="4">
    <source>
        <dbReference type="ARBA" id="ARBA00013278"/>
    </source>
</evidence>
<keyword evidence="8" id="KW-0735">Signal-anchor</keyword>
<evidence type="ECO:0000256" key="12">
    <source>
        <dbReference type="ARBA" id="ARBA00023264"/>
    </source>
</evidence>
<dbReference type="PANTHER" id="PTHR10794:SF60">
    <property type="entry name" value="PROTEIN ABHD1"/>
    <property type="match status" value="1"/>
</dbReference>
<keyword evidence="9" id="KW-1133">Transmembrane helix</keyword>
<evidence type="ECO:0000256" key="30">
    <source>
        <dbReference type="ARBA" id="ARBA00052808"/>
    </source>
</evidence>
<dbReference type="GO" id="GO:0004623">
    <property type="term" value="F:phospholipase A2 activity"/>
    <property type="evidence" value="ECO:0007669"/>
    <property type="project" value="UniProtKB-EC"/>
</dbReference>
<comment type="catalytic activity">
    <reaction evidence="30">
        <text>1-hexadecanoyl-2-nonadioyl-sn-glycero-3-phosphocholine + H2O = nonanedioate + 1-hexadecanoyl-sn-glycero-3-phosphocholine + H(+)</text>
        <dbReference type="Rhea" id="RHEA:41388"/>
        <dbReference type="ChEBI" id="CHEBI:15377"/>
        <dbReference type="ChEBI" id="CHEBI:15378"/>
        <dbReference type="ChEBI" id="CHEBI:72998"/>
        <dbReference type="ChEBI" id="CHEBI:78207"/>
        <dbReference type="ChEBI" id="CHEBI:78208"/>
    </reaction>
    <physiologicalReaction direction="left-to-right" evidence="30">
        <dbReference type="Rhea" id="RHEA:41389"/>
    </physiologicalReaction>
</comment>
<organism evidence="37 38">
    <name type="scientific">Pleuronectes platessa</name>
    <name type="common">European plaice</name>
    <dbReference type="NCBI Taxonomy" id="8262"/>
    <lineage>
        <taxon>Eukaryota</taxon>
        <taxon>Metazoa</taxon>
        <taxon>Chordata</taxon>
        <taxon>Craniata</taxon>
        <taxon>Vertebrata</taxon>
        <taxon>Euteleostomi</taxon>
        <taxon>Actinopterygii</taxon>
        <taxon>Neopterygii</taxon>
        <taxon>Teleostei</taxon>
        <taxon>Neoteleostei</taxon>
        <taxon>Acanthomorphata</taxon>
        <taxon>Carangaria</taxon>
        <taxon>Pleuronectiformes</taxon>
        <taxon>Pleuronectoidei</taxon>
        <taxon>Pleuronectidae</taxon>
        <taxon>Pleuronectes</taxon>
    </lineage>
</organism>
<comment type="catalytic activity">
    <reaction evidence="20">
        <text>1-octadecanoyl-2-nonanoyl-sn-glycero-3-phosphocholine + H2O = nonanoate + 1-octadecanoyl-sn-glycero-3-phosphocholine + H(+)</text>
        <dbReference type="Rhea" id="RHEA:54472"/>
        <dbReference type="ChEBI" id="CHEBI:15377"/>
        <dbReference type="ChEBI" id="CHEBI:15378"/>
        <dbReference type="ChEBI" id="CHEBI:32361"/>
        <dbReference type="ChEBI" id="CHEBI:73858"/>
        <dbReference type="ChEBI" id="CHEBI:138214"/>
    </reaction>
    <physiologicalReaction direction="left-to-right" evidence="20">
        <dbReference type="Rhea" id="RHEA:54473"/>
    </physiologicalReaction>
</comment>
<dbReference type="FunFam" id="3.40.50.1820:FF:000079">
    <property type="entry name" value="Abhydrolase domain-containing 3"/>
    <property type="match status" value="1"/>
</dbReference>
<comment type="catalytic activity">
    <reaction evidence="22">
        <text>1-O-hexadecyl-2-nonadioyl-sn-glycero-3-phosphocholine + H2O = nonanedioate + 1-O-hexadecyl-sn-glycero-3-phosphocholine + H(+)</text>
        <dbReference type="Rhea" id="RHEA:54552"/>
        <dbReference type="ChEBI" id="CHEBI:15377"/>
        <dbReference type="ChEBI" id="CHEBI:15378"/>
        <dbReference type="ChEBI" id="CHEBI:64496"/>
        <dbReference type="ChEBI" id="CHEBI:78208"/>
        <dbReference type="ChEBI" id="CHEBI:138269"/>
    </reaction>
    <physiologicalReaction direction="left-to-right" evidence="22">
        <dbReference type="Rhea" id="RHEA:54553"/>
    </physiologicalReaction>
</comment>
<evidence type="ECO:0000256" key="7">
    <source>
        <dbReference type="ARBA" id="ARBA00022801"/>
    </source>
</evidence>
<evidence type="ECO:0000256" key="29">
    <source>
        <dbReference type="ARBA" id="ARBA00052747"/>
    </source>
</evidence>
<dbReference type="InterPro" id="IPR007110">
    <property type="entry name" value="Ig-like_dom"/>
</dbReference>
<evidence type="ECO:0000256" key="1">
    <source>
        <dbReference type="ARBA" id="ARBA00004606"/>
    </source>
</evidence>
<evidence type="ECO:0000256" key="3">
    <source>
        <dbReference type="ARBA" id="ARBA00013179"/>
    </source>
</evidence>
<dbReference type="PANTHER" id="PTHR10794">
    <property type="entry name" value="ABHYDROLASE DOMAIN-CONTAINING PROTEIN"/>
    <property type="match status" value="1"/>
</dbReference>
<evidence type="ECO:0000256" key="18">
    <source>
        <dbReference type="ARBA" id="ARBA00048471"/>
    </source>
</evidence>
<comment type="catalytic activity">
    <reaction evidence="23">
        <text>1-octadecanoyl-2-pentanoyl-sn-glycero-3-phosphocholine + H2O = pentanoate + 1-octadecanoyl-sn-glycero-3-phosphocholine + H(+)</text>
        <dbReference type="Rhea" id="RHEA:54460"/>
        <dbReference type="ChEBI" id="CHEBI:15377"/>
        <dbReference type="ChEBI" id="CHEBI:15378"/>
        <dbReference type="ChEBI" id="CHEBI:31011"/>
        <dbReference type="ChEBI" id="CHEBI:73858"/>
        <dbReference type="ChEBI" id="CHEBI:138211"/>
    </reaction>
    <physiologicalReaction direction="left-to-right" evidence="23">
        <dbReference type="Rhea" id="RHEA:54461"/>
    </physiologicalReaction>
</comment>
<evidence type="ECO:0000256" key="33">
    <source>
        <dbReference type="ARBA" id="ARBA00071303"/>
    </source>
</evidence>
<keyword evidence="7" id="KW-0378">Hydrolase</keyword>
<keyword evidence="11" id="KW-0472">Membrane</keyword>
<accession>A0A9N7URM6</accession>
<comment type="catalytic activity">
    <reaction evidence="25">
        <text>1-tetradecanoyl-2-(9Z,12Z-octadecadienoyl)-sn-glycero-3-phosphocholine + H2O = 1-tetradecanoyl-sn-glycero-3-phosphocholine + (9Z,12Z)-octadecadienoate + H(+)</text>
        <dbReference type="Rhea" id="RHEA:54392"/>
        <dbReference type="ChEBI" id="CHEBI:15377"/>
        <dbReference type="ChEBI" id="CHEBI:15378"/>
        <dbReference type="ChEBI" id="CHEBI:30245"/>
        <dbReference type="ChEBI" id="CHEBI:64489"/>
        <dbReference type="ChEBI" id="CHEBI:86094"/>
    </reaction>
    <physiologicalReaction direction="left-to-right" evidence="25">
        <dbReference type="Rhea" id="RHEA:54393"/>
    </physiologicalReaction>
</comment>
<comment type="catalytic activity">
    <reaction evidence="24">
        <text>1-tetradecanoyl-2-(5Z,8Z,11Z,14Z-eicosatetraenoyl)-sn-glycero-3-phosphocholine + H2O = 2-(5Z,8Z,11Z,14Z)-eicosatetraenoyl-sn-glycero-3-phosphocholine + tetradecanoate + H(+)</text>
        <dbReference type="Rhea" id="RHEA:54396"/>
        <dbReference type="ChEBI" id="CHEBI:15377"/>
        <dbReference type="ChEBI" id="CHEBI:15378"/>
        <dbReference type="ChEBI" id="CHEBI:30807"/>
        <dbReference type="ChEBI" id="CHEBI:76079"/>
        <dbReference type="ChEBI" id="CHEBI:86102"/>
    </reaction>
    <physiologicalReaction direction="left-to-right" evidence="24">
        <dbReference type="Rhea" id="RHEA:54397"/>
    </physiologicalReaction>
</comment>
<protein>
    <recommendedName>
        <fullName evidence="33">Phospholipase ABHD3</fullName>
        <ecNumber evidence="3">3.1.1.32</ecNumber>
        <ecNumber evidence="4">3.1.1.4</ecNumber>
    </recommendedName>
    <alternativeName>
        <fullName evidence="34">Abhydrolase domain-containing protein 3</fullName>
    </alternativeName>
</protein>
<dbReference type="EMBL" id="CADEAL010001779">
    <property type="protein sequence ID" value="CAB1435529.1"/>
    <property type="molecule type" value="Genomic_DNA"/>
</dbReference>
<comment type="catalytic activity">
    <reaction evidence="13">
        <text>a 1,2-diacyl-sn-glycero-3-phosphocholine + H2O = a 1-acyl-sn-glycero-3-phosphocholine + a fatty acid + H(+)</text>
        <dbReference type="Rhea" id="RHEA:15801"/>
        <dbReference type="ChEBI" id="CHEBI:15377"/>
        <dbReference type="ChEBI" id="CHEBI:15378"/>
        <dbReference type="ChEBI" id="CHEBI:28868"/>
        <dbReference type="ChEBI" id="CHEBI:57643"/>
        <dbReference type="ChEBI" id="CHEBI:58168"/>
        <dbReference type="EC" id="3.1.1.4"/>
    </reaction>
    <physiologicalReaction direction="left-to-right" evidence="13">
        <dbReference type="Rhea" id="RHEA:15802"/>
    </physiologicalReaction>
</comment>
<dbReference type="GO" id="GO:0016020">
    <property type="term" value="C:membrane"/>
    <property type="evidence" value="ECO:0007669"/>
    <property type="project" value="UniProtKB-SubCell"/>
</dbReference>
<dbReference type="InterPro" id="IPR000073">
    <property type="entry name" value="AB_hydrolase_1"/>
</dbReference>
<comment type="catalytic activity">
    <reaction evidence="18">
        <text>1-hexadecanoyl-2-glutaroyl-sn-glycero-3-phosphocholine + H2O = glutarate + 1-hexadecanoyl-sn-glycero-3-phosphocholine + H(+)</text>
        <dbReference type="Rhea" id="RHEA:41159"/>
        <dbReference type="ChEBI" id="CHEBI:15377"/>
        <dbReference type="ChEBI" id="CHEBI:15378"/>
        <dbReference type="ChEBI" id="CHEBI:30921"/>
        <dbReference type="ChEBI" id="CHEBI:72998"/>
        <dbReference type="ChEBI" id="CHEBI:77756"/>
    </reaction>
    <physiologicalReaction direction="left-to-right" evidence="18">
        <dbReference type="Rhea" id="RHEA:41160"/>
    </physiologicalReaction>
</comment>
<evidence type="ECO:0000256" key="2">
    <source>
        <dbReference type="ARBA" id="ARBA00010884"/>
    </source>
</evidence>
<comment type="catalytic activity">
    <reaction evidence="31">
        <text>1,2-ditetradecanoyl-sn-glycero-3-phosphocholine + H2O = 2-tetradecanoyl-sn-glycero-3-phosphocholine + tetradecanoate + H(+)</text>
        <dbReference type="Rhea" id="RHEA:54404"/>
        <dbReference type="ChEBI" id="CHEBI:15377"/>
        <dbReference type="ChEBI" id="CHEBI:15378"/>
        <dbReference type="ChEBI" id="CHEBI:30807"/>
        <dbReference type="ChEBI" id="CHEBI:45240"/>
        <dbReference type="ChEBI" id="CHEBI:131738"/>
    </reaction>
    <physiologicalReaction direction="left-to-right" evidence="31">
        <dbReference type="Rhea" id="RHEA:54405"/>
    </physiologicalReaction>
</comment>
<dbReference type="GO" id="GO:0051793">
    <property type="term" value="P:medium-chain fatty acid catabolic process"/>
    <property type="evidence" value="ECO:0007669"/>
    <property type="project" value="TreeGrafter"/>
</dbReference>
<evidence type="ECO:0000313" key="38">
    <source>
        <dbReference type="Proteomes" id="UP001153269"/>
    </source>
</evidence>
<dbReference type="GO" id="GO:0008126">
    <property type="term" value="F:acetylesterase activity"/>
    <property type="evidence" value="ECO:0007669"/>
    <property type="project" value="TreeGrafter"/>
</dbReference>
<evidence type="ECO:0000256" key="17">
    <source>
        <dbReference type="ARBA" id="ARBA00048288"/>
    </source>
</evidence>
<evidence type="ECO:0000256" key="16">
    <source>
        <dbReference type="ARBA" id="ARBA00047611"/>
    </source>
</evidence>
<dbReference type="EC" id="3.1.1.32" evidence="3"/>
<comment type="caution">
    <text evidence="37">The sequence shown here is derived from an EMBL/GenBank/DDBJ whole genome shotgun (WGS) entry which is preliminary data.</text>
</comment>
<comment type="catalytic activity">
    <reaction evidence="19">
        <text>1,2-ditetradecanoyl-sn-glycero-3-phosphocholine + H2O = 1-tetradecanoyl-sn-glycero-3-phosphocholine + tetradecanoate + H(+)</text>
        <dbReference type="Rhea" id="RHEA:54456"/>
        <dbReference type="ChEBI" id="CHEBI:15377"/>
        <dbReference type="ChEBI" id="CHEBI:15378"/>
        <dbReference type="ChEBI" id="CHEBI:30807"/>
        <dbReference type="ChEBI" id="CHEBI:45240"/>
        <dbReference type="ChEBI" id="CHEBI:64489"/>
    </reaction>
    <physiologicalReaction direction="left-to-right" evidence="19">
        <dbReference type="Rhea" id="RHEA:54457"/>
    </physiologicalReaction>
</comment>
<dbReference type="Pfam" id="PF00561">
    <property type="entry name" value="Abhydrolase_1"/>
    <property type="match status" value="1"/>
</dbReference>
<dbReference type="EC" id="3.1.1.4" evidence="4"/>
<comment type="catalytic activity">
    <reaction evidence="29">
        <text>1-octadecanoyl-2-octanoyl-sn-glycero-3-phosphocholine + H2O = 1-octadecanoyl-sn-glycero-3-phosphocholine + octanoate + H(+)</text>
        <dbReference type="Rhea" id="RHEA:54468"/>
        <dbReference type="ChEBI" id="CHEBI:15377"/>
        <dbReference type="ChEBI" id="CHEBI:15378"/>
        <dbReference type="ChEBI" id="CHEBI:25646"/>
        <dbReference type="ChEBI" id="CHEBI:73858"/>
        <dbReference type="ChEBI" id="CHEBI:138213"/>
    </reaction>
    <physiologicalReaction direction="left-to-right" evidence="29">
        <dbReference type="Rhea" id="RHEA:54469"/>
    </physiologicalReaction>
</comment>
<evidence type="ECO:0000256" key="32">
    <source>
        <dbReference type="ARBA" id="ARBA00059841"/>
    </source>
</evidence>
<feature type="active site" description="Charge relay system" evidence="35">
    <location>
        <position position="331"/>
    </location>
</feature>
<dbReference type="InterPro" id="IPR029058">
    <property type="entry name" value="AB_hydrolase_fold"/>
</dbReference>
<feature type="active site" description="Charge relay system" evidence="35">
    <location>
        <position position="360"/>
    </location>
</feature>
<keyword evidence="6" id="KW-0812">Transmembrane</keyword>
<evidence type="ECO:0000256" key="35">
    <source>
        <dbReference type="PIRSR" id="PIRSR005211-1"/>
    </source>
</evidence>
<evidence type="ECO:0000256" key="20">
    <source>
        <dbReference type="ARBA" id="ARBA00050182"/>
    </source>
</evidence>
<evidence type="ECO:0000256" key="27">
    <source>
        <dbReference type="ARBA" id="ARBA00052144"/>
    </source>
</evidence>
<comment type="catalytic activity">
    <reaction evidence="28">
        <text>1-octadecanoyl-2-hexanoyl-sn-glycero-3-phosphocholine + H2O = hexanoate + 1-octadecanoyl-sn-glycero-3-phosphocholine + H(+)</text>
        <dbReference type="Rhea" id="RHEA:54464"/>
        <dbReference type="ChEBI" id="CHEBI:15377"/>
        <dbReference type="ChEBI" id="CHEBI:15378"/>
        <dbReference type="ChEBI" id="CHEBI:17120"/>
        <dbReference type="ChEBI" id="CHEBI:73858"/>
        <dbReference type="ChEBI" id="CHEBI:138212"/>
    </reaction>
    <physiologicalReaction direction="left-to-right" evidence="28">
        <dbReference type="Rhea" id="RHEA:54465"/>
    </physiologicalReaction>
</comment>
<evidence type="ECO:0000313" key="37">
    <source>
        <dbReference type="EMBL" id="CAB1435529.1"/>
    </source>
</evidence>
<comment type="catalytic activity">
    <reaction evidence="14">
        <text>1-O-hexadecyl-2-acetyl-sn-glycero-3-phosphocholine + H2O = 1-O-hexadecyl-sn-glycero-3-phosphocholine + acetate + H(+)</text>
        <dbReference type="Rhea" id="RHEA:40479"/>
        <dbReference type="ChEBI" id="CHEBI:15377"/>
        <dbReference type="ChEBI" id="CHEBI:15378"/>
        <dbReference type="ChEBI" id="CHEBI:30089"/>
        <dbReference type="ChEBI" id="CHEBI:44811"/>
        <dbReference type="ChEBI" id="CHEBI:64496"/>
    </reaction>
    <physiologicalReaction direction="left-to-right" evidence="14">
        <dbReference type="Rhea" id="RHEA:40480"/>
    </physiologicalReaction>
</comment>
<name>A0A9N7URM6_PLEPL</name>
<dbReference type="PIRSF" id="PIRSF005211">
    <property type="entry name" value="Ab_hydro_YheT"/>
    <property type="match status" value="1"/>
</dbReference>
<comment type="subcellular location">
    <subcellularLocation>
        <location evidence="1">Membrane</location>
        <topology evidence="1">Single-pass type II membrane protein</topology>
    </subcellularLocation>
</comment>
<evidence type="ECO:0000256" key="31">
    <source>
        <dbReference type="ARBA" id="ARBA00052894"/>
    </source>
</evidence>
<keyword evidence="12" id="KW-1208">Phospholipid metabolism</keyword>
<dbReference type="InterPro" id="IPR050960">
    <property type="entry name" value="AB_hydrolase_4_sf"/>
</dbReference>
<dbReference type="Proteomes" id="UP001153269">
    <property type="component" value="Unassembled WGS sequence"/>
</dbReference>
<evidence type="ECO:0000256" key="13">
    <source>
        <dbReference type="ARBA" id="ARBA00023422"/>
    </source>
</evidence>